<dbReference type="EMBL" id="UGQE01000002">
    <property type="protein sequence ID" value="STZ13560.1"/>
    <property type="molecule type" value="Genomic_DNA"/>
</dbReference>
<protein>
    <submittedName>
        <fullName evidence="2">Uncharacterized protein</fullName>
    </submittedName>
</protein>
<organism evidence="2 4">
    <name type="scientific">Moraxella caviae</name>
    <dbReference type="NCBI Taxonomy" id="34060"/>
    <lineage>
        <taxon>Bacteria</taxon>
        <taxon>Pseudomonadati</taxon>
        <taxon>Pseudomonadota</taxon>
        <taxon>Gammaproteobacteria</taxon>
        <taxon>Moraxellales</taxon>
        <taxon>Moraxellaceae</taxon>
        <taxon>Moraxella</taxon>
    </lineage>
</organism>
<reference evidence="2 4" key="1">
    <citation type="submission" date="2017-02" db="EMBL/GenBank/DDBJ databases">
        <title>Draft genome sequence of Moraxella caviae CCUG 355 type strain.</title>
        <authorList>
            <person name="Engstrom-Jakobsson H."/>
            <person name="Salva-Serra F."/>
            <person name="Thorell K."/>
            <person name="Gonzales-Siles L."/>
            <person name="Karlsson R."/>
            <person name="Boulund F."/>
            <person name="Engstrand L."/>
            <person name="Moore E."/>
        </authorList>
    </citation>
    <scope>NUCLEOTIDE SEQUENCE [LARGE SCALE GENOMIC DNA]</scope>
    <source>
        <strain evidence="2 4">CCUG 355</strain>
    </source>
</reference>
<evidence type="ECO:0000313" key="2">
    <source>
        <dbReference type="EMBL" id="OOR87059.1"/>
    </source>
</evidence>
<accession>A0A1S9ZU99</accession>
<feature type="region of interest" description="Disordered" evidence="1">
    <location>
        <begin position="22"/>
        <end position="43"/>
    </location>
</feature>
<gene>
    <name evidence="2" type="ORF">B0181_11265</name>
    <name evidence="3" type="ORF">NCTC10293_01134</name>
</gene>
<proteinExistence type="predicted"/>
<reference evidence="3 5" key="2">
    <citation type="submission" date="2018-06" db="EMBL/GenBank/DDBJ databases">
        <authorList>
            <consortium name="Pathogen Informatics"/>
            <person name="Doyle S."/>
        </authorList>
    </citation>
    <scope>NUCLEOTIDE SEQUENCE [LARGE SCALE GENOMIC DNA]</scope>
    <source>
        <strain evidence="3 5">NCTC10293</strain>
    </source>
</reference>
<dbReference type="AlphaFoldDB" id="A0A1S9ZU99"/>
<evidence type="ECO:0000313" key="4">
    <source>
        <dbReference type="Proteomes" id="UP000190435"/>
    </source>
</evidence>
<dbReference type="STRING" id="34060.B0181_11265"/>
<sequence>MYFTPHADDYPENYEDWEEWEAHNPYDPTPKEQRHKQDVTRPPSDGLSLRACFGRTLPHESDLKKQYLYFKRAYYSEFERTPILQQALETIKEERLNNDYNLPYDKVVNNAWYDIYDYTDIPLPDSINAQTYHPPLQSSWFNSARREFAKLKPNTLSKNNLRDWALSQKQKGLDDQGILQALGDKYIYPNVPFTFQEKDESALYGNMYGRALRLSLEKKASLTQFYGTNIPTTEHSIAIPEDLEWALLNLSYEDKLIALHLVNQLLVPVLNGDMRPIADFLPILSEKQKATPDENEELDSRELREQMRADLPVYEGRREDEWYQNFNPEILELTSSYHQCKKRLAKDVPEAGASPFVQTHCAPRNKPEFSSQQGIGINNQDYKSPYARIADWKRIHWAITHDREFFHGLMKEDVPEPTEAWKFASVREMAHWGEDREMFGFMPAFTEYEIRQSDKNTPRHYYEEPHKTQYNISVNMIQRAAIAAMPCNRPVKPLAMVAIPDDPATRLQQSLQSTDKPMQALITDWANYDASGDSKNGLMTRDDIMMIWMALDLFDAINKITLDDALELLSQGSNKITEQLKHSPLAKIASYALGAPYAELDTWEKMDEDQDPAGRIPLINRKTLIYTNDEGEELYRAVDETRYATYYMGLATDEDMRTSIMQGDRVYSLWDPKKAYGEFAARASERCYIDAWAHAFHGQFLQERLNLLGDILIPWAIKYAPSKTSVKNKWFTNLQDVDKRRVIALKPGPKQNQFTDDGLYRLFVMHDDRRNMRASEEDDRRPQDLFYDYYEFEGKWRTGNIFNYTDIHFVRCLMYSLLLSDSANTDDTLFMNFDTLTSKASAIKNALESGLQTSALLGIYYTQDGKEIQNSEYTAASLQEYYHECERLKAIYDEYGDFYDTTDSHMPFMLDDDEVPTHLPNYDKLYALTDNPYRDDYLPKNSDDILPTIYTNNVESLQARYVNAKAISPYEENKVFTSSHHWQISFIKYLKQEDHHISSVVYYSTPGLIELATQAHKDPQSITWLSEKTKDDHKHIITPRLHLTWNTGGLTKAGVIQADKDYMERKKREDEEYSWIPF</sequence>
<evidence type="ECO:0000256" key="1">
    <source>
        <dbReference type="SAM" id="MobiDB-lite"/>
    </source>
</evidence>
<dbReference type="RefSeq" id="WP_078277580.1">
    <property type="nucleotide sequence ID" value="NZ_MUXU01000088.1"/>
</dbReference>
<dbReference type="Proteomes" id="UP000255279">
    <property type="component" value="Unassembled WGS sequence"/>
</dbReference>
<evidence type="ECO:0000313" key="5">
    <source>
        <dbReference type="Proteomes" id="UP000255279"/>
    </source>
</evidence>
<name>A0A1S9ZU99_9GAMM</name>
<evidence type="ECO:0000313" key="3">
    <source>
        <dbReference type="EMBL" id="STZ13560.1"/>
    </source>
</evidence>
<keyword evidence="4" id="KW-1185">Reference proteome</keyword>
<dbReference type="EMBL" id="MUXU01000088">
    <property type="protein sequence ID" value="OOR87059.1"/>
    <property type="molecule type" value="Genomic_DNA"/>
</dbReference>
<feature type="compositionally biased region" description="Basic and acidic residues" evidence="1">
    <location>
        <begin position="22"/>
        <end position="39"/>
    </location>
</feature>
<dbReference type="Proteomes" id="UP000190435">
    <property type="component" value="Unassembled WGS sequence"/>
</dbReference>